<sequence length="432" mass="46355">MDQTVEDARARQKRTAKDKDAGRNAGAPPDGFASNDAKVIGSRPPSRPGGRFRRVSAVTMALAVLCVVWLGNRYLVSHAVDQFTVKPVDLTIELTGPGTLDATRISAVSSRLQGVIATMRVDRNDQVSQGDVIAEIVTDDLKSELGASLASVDAARKAVDLANADREHAEAVLANAQQNFDRKKRLLEKTIASQESYDTAVATLRQAEADLKRSRAAIEQAKAQETSAAATAEAQGVKLAEGTIRAPFDGVVVSRDHYVGDTITPGAEIVRLVDPASVILSARFDESAIYRLSPDQKAVIRFNGAGKGHSVTATVLRVSRQVDTETREFSVDMHPGTLPPNWALGQRAMTTIEVGTRKGVLAVPVGAIERRQGKSGVWIIESGRAYWIVVTLGDTGGPFVEVVHGLQPDDVILSEPRDAYYGMKIAEGGTRR</sequence>
<dbReference type="OrthoDB" id="9806939at2"/>
<dbReference type="InterPro" id="IPR058624">
    <property type="entry name" value="MdtA-like_HH"/>
</dbReference>
<dbReference type="Gene3D" id="2.40.50.100">
    <property type="match status" value="1"/>
</dbReference>
<gene>
    <name evidence="7" type="ORF">SAMN05428963_101391</name>
</gene>
<feature type="transmembrane region" description="Helical" evidence="4">
    <location>
        <begin position="52"/>
        <end position="71"/>
    </location>
</feature>
<dbReference type="PANTHER" id="PTHR30469">
    <property type="entry name" value="MULTIDRUG RESISTANCE PROTEIN MDTA"/>
    <property type="match status" value="1"/>
</dbReference>
<feature type="coiled-coil region" evidence="2">
    <location>
        <begin position="159"/>
        <end position="224"/>
    </location>
</feature>
<evidence type="ECO:0000256" key="4">
    <source>
        <dbReference type="SAM" id="Phobius"/>
    </source>
</evidence>
<keyword evidence="4" id="KW-0472">Membrane</keyword>
<dbReference type="Pfam" id="PF25917">
    <property type="entry name" value="BSH_RND"/>
    <property type="match status" value="1"/>
</dbReference>
<keyword evidence="4" id="KW-1133">Transmembrane helix</keyword>
<keyword evidence="4" id="KW-0812">Transmembrane</keyword>
<dbReference type="GO" id="GO:0015562">
    <property type="term" value="F:efflux transmembrane transporter activity"/>
    <property type="evidence" value="ECO:0007669"/>
    <property type="project" value="TreeGrafter"/>
</dbReference>
<feature type="compositionally biased region" description="Basic and acidic residues" evidence="3">
    <location>
        <begin position="1"/>
        <end position="22"/>
    </location>
</feature>
<keyword evidence="2" id="KW-0175">Coiled coil</keyword>
<dbReference type="Gene3D" id="1.10.287.470">
    <property type="entry name" value="Helix hairpin bin"/>
    <property type="match status" value="1"/>
</dbReference>
<reference evidence="8" key="1">
    <citation type="submission" date="2017-02" db="EMBL/GenBank/DDBJ databases">
        <authorList>
            <person name="Varghese N."/>
            <person name="Submissions S."/>
        </authorList>
    </citation>
    <scope>NUCLEOTIDE SEQUENCE [LARGE SCALE GENOMIC DNA]</scope>
    <source>
        <strain evidence="8">USBA 369</strain>
    </source>
</reference>
<dbReference type="AlphaFoldDB" id="A0A1T4LX33"/>
<dbReference type="GO" id="GO:1990281">
    <property type="term" value="C:efflux pump complex"/>
    <property type="evidence" value="ECO:0007669"/>
    <property type="project" value="TreeGrafter"/>
</dbReference>
<proteinExistence type="inferred from homology"/>
<dbReference type="STRING" id="1365950.SAMN05428963_101391"/>
<evidence type="ECO:0000313" key="8">
    <source>
        <dbReference type="Proteomes" id="UP000190135"/>
    </source>
</evidence>
<dbReference type="Gene3D" id="2.40.420.20">
    <property type="match status" value="1"/>
</dbReference>
<dbReference type="NCBIfam" id="TIGR01730">
    <property type="entry name" value="RND_mfp"/>
    <property type="match status" value="1"/>
</dbReference>
<dbReference type="SUPFAM" id="SSF111369">
    <property type="entry name" value="HlyD-like secretion proteins"/>
    <property type="match status" value="1"/>
</dbReference>
<name>A0A1T4LX33_9HYPH</name>
<dbReference type="InterPro" id="IPR058625">
    <property type="entry name" value="MdtA-like_BSH"/>
</dbReference>
<evidence type="ECO:0000259" key="5">
    <source>
        <dbReference type="Pfam" id="PF25876"/>
    </source>
</evidence>
<feature type="domain" description="Multidrug resistance protein MdtA-like alpha-helical hairpin" evidence="5">
    <location>
        <begin position="161"/>
        <end position="224"/>
    </location>
</feature>
<protein>
    <submittedName>
        <fullName evidence="7">HlyD family secretion protein</fullName>
    </submittedName>
</protein>
<evidence type="ECO:0000256" key="1">
    <source>
        <dbReference type="ARBA" id="ARBA00009477"/>
    </source>
</evidence>
<evidence type="ECO:0000256" key="2">
    <source>
        <dbReference type="SAM" id="Coils"/>
    </source>
</evidence>
<dbReference type="EMBL" id="FUXL01000001">
    <property type="protein sequence ID" value="SJZ59014.1"/>
    <property type="molecule type" value="Genomic_DNA"/>
</dbReference>
<evidence type="ECO:0000259" key="6">
    <source>
        <dbReference type="Pfam" id="PF25917"/>
    </source>
</evidence>
<feature type="region of interest" description="Disordered" evidence="3">
    <location>
        <begin position="1"/>
        <end position="51"/>
    </location>
</feature>
<dbReference type="InterPro" id="IPR006143">
    <property type="entry name" value="RND_pump_MFP"/>
</dbReference>
<organism evidence="7 8">
    <name type="scientific">Consotaella salsifontis</name>
    <dbReference type="NCBI Taxonomy" id="1365950"/>
    <lineage>
        <taxon>Bacteria</taxon>
        <taxon>Pseudomonadati</taxon>
        <taxon>Pseudomonadota</taxon>
        <taxon>Alphaproteobacteria</taxon>
        <taxon>Hyphomicrobiales</taxon>
        <taxon>Aurantimonadaceae</taxon>
        <taxon>Consotaella</taxon>
    </lineage>
</organism>
<feature type="domain" description="Multidrug resistance protein MdtA-like barrel-sandwich hybrid" evidence="6">
    <location>
        <begin position="106"/>
        <end position="268"/>
    </location>
</feature>
<evidence type="ECO:0000256" key="3">
    <source>
        <dbReference type="SAM" id="MobiDB-lite"/>
    </source>
</evidence>
<keyword evidence="8" id="KW-1185">Reference proteome</keyword>
<dbReference type="Pfam" id="PF25876">
    <property type="entry name" value="HH_MFP_RND"/>
    <property type="match status" value="1"/>
</dbReference>
<dbReference type="Proteomes" id="UP000190135">
    <property type="component" value="Unassembled WGS sequence"/>
</dbReference>
<evidence type="ECO:0000313" key="7">
    <source>
        <dbReference type="EMBL" id="SJZ59014.1"/>
    </source>
</evidence>
<accession>A0A1T4LX33</accession>
<comment type="similarity">
    <text evidence="1">Belongs to the membrane fusion protein (MFP) (TC 8.A.1) family.</text>
</comment>